<dbReference type="GO" id="GO:0004674">
    <property type="term" value="F:protein serine/threonine kinase activity"/>
    <property type="evidence" value="ECO:0007669"/>
    <property type="project" value="UniProtKB-KW"/>
</dbReference>
<dbReference type="CDD" id="cd13999">
    <property type="entry name" value="STKc_MAP3K-like"/>
    <property type="match status" value="1"/>
</dbReference>
<evidence type="ECO:0000256" key="6">
    <source>
        <dbReference type="SAM" id="MobiDB-lite"/>
    </source>
</evidence>
<feature type="binding site" evidence="4">
    <location>
        <position position="1188"/>
    </location>
    <ligand>
        <name>ATP</name>
        <dbReference type="ChEBI" id="CHEBI:30616"/>
    </ligand>
</feature>
<dbReference type="Gene3D" id="3.30.200.20">
    <property type="entry name" value="Phosphorylase Kinase, domain 1"/>
    <property type="match status" value="1"/>
</dbReference>
<dbReference type="GO" id="GO:0030246">
    <property type="term" value="F:carbohydrate binding"/>
    <property type="evidence" value="ECO:0007669"/>
    <property type="project" value="InterPro"/>
</dbReference>
<feature type="transmembrane region" description="Helical" evidence="7">
    <location>
        <begin position="496"/>
        <end position="513"/>
    </location>
</feature>
<keyword evidence="7" id="KW-0812">Transmembrane</keyword>
<keyword evidence="7" id="KW-1133">Transmembrane helix</keyword>
<keyword evidence="7" id="KW-0472">Membrane</keyword>
<dbReference type="InterPro" id="IPR015915">
    <property type="entry name" value="Kelch-typ_b-propeller"/>
</dbReference>
<dbReference type="RefSeq" id="XP_004351205.1">
    <property type="nucleotide sequence ID" value="XM_004351153.1"/>
</dbReference>
<keyword evidence="1" id="KW-0418">Kinase</keyword>
<dbReference type="OrthoDB" id="4062651at2759"/>
<dbReference type="Pfam" id="PF07714">
    <property type="entry name" value="PK_Tyr_Ser-Thr"/>
    <property type="match status" value="2"/>
</dbReference>
<keyword evidence="10" id="KW-1185">Reference proteome</keyword>
<dbReference type="EMBL" id="GL883028">
    <property type="protein sequence ID" value="EGG14697.1"/>
    <property type="molecule type" value="Genomic_DNA"/>
</dbReference>
<feature type="compositionally biased region" description="Polar residues" evidence="6">
    <location>
        <begin position="590"/>
        <end position="601"/>
    </location>
</feature>
<feature type="compositionally biased region" description="Polar residues" evidence="6">
    <location>
        <begin position="377"/>
        <end position="389"/>
    </location>
</feature>
<feature type="domain" description="Protein kinase" evidence="8">
    <location>
        <begin position="1160"/>
        <end position="1451"/>
    </location>
</feature>
<dbReference type="PROSITE" id="PS50011">
    <property type="entry name" value="PROTEIN_KINASE_DOM"/>
    <property type="match status" value="1"/>
</dbReference>
<feature type="compositionally biased region" description="Basic and acidic residues" evidence="6">
    <location>
        <begin position="71"/>
        <end position="90"/>
    </location>
</feature>
<evidence type="ECO:0000256" key="4">
    <source>
        <dbReference type="PROSITE-ProRule" id="PRU10141"/>
    </source>
</evidence>
<proteinExistence type="predicted"/>
<feature type="compositionally biased region" description="Low complexity" evidence="6">
    <location>
        <begin position="707"/>
        <end position="720"/>
    </location>
</feature>
<organism evidence="9 10">
    <name type="scientific">Cavenderia fasciculata</name>
    <name type="common">Slime mold</name>
    <name type="synonym">Dictyostelium fasciculatum</name>
    <dbReference type="NCBI Taxonomy" id="261658"/>
    <lineage>
        <taxon>Eukaryota</taxon>
        <taxon>Amoebozoa</taxon>
        <taxon>Evosea</taxon>
        <taxon>Eumycetozoa</taxon>
        <taxon>Dictyostelia</taxon>
        <taxon>Acytosteliales</taxon>
        <taxon>Cavenderiaceae</taxon>
        <taxon>Cavenderia</taxon>
    </lineage>
</organism>
<keyword evidence="1" id="KW-0808">Transferase</keyword>
<feature type="compositionally biased region" description="Acidic residues" evidence="6">
    <location>
        <begin position="403"/>
        <end position="421"/>
    </location>
</feature>
<dbReference type="Pfam" id="PF24681">
    <property type="entry name" value="Kelch_KLHDC2_KLHL20_DRC7"/>
    <property type="match status" value="1"/>
</dbReference>
<dbReference type="Gene3D" id="1.10.510.10">
    <property type="entry name" value="Transferase(Phosphotransferase) domain 1"/>
    <property type="match status" value="1"/>
</dbReference>
<evidence type="ECO:0000256" key="5">
    <source>
        <dbReference type="SAM" id="Coils"/>
    </source>
</evidence>
<dbReference type="PROSITE" id="PS00107">
    <property type="entry name" value="PROTEIN_KINASE_ATP"/>
    <property type="match status" value="1"/>
</dbReference>
<evidence type="ECO:0000256" key="7">
    <source>
        <dbReference type="SAM" id="Phobius"/>
    </source>
</evidence>
<evidence type="ECO:0000313" key="10">
    <source>
        <dbReference type="Proteomes" id="UP000007797"/>
    </source>
</evidence>
<dbReference type="STRING" id="1054147.F4QBV9"/>
<evidence type="ECO:0000259" key="8">
    <source>
        <dbReference type="PROSITE" id="PS50011"/>
    </source>
</evidence>
<feature type="region of interest" description="Disordered" evidence="6">
    <location>
        <begin position="751"/>
        <end position="807"/>
    </location>
</feature>
<accession>F4QBV9</accession>
<feature type="region of interest" description="Disordered" evidence="6">
    <location>
        <begin position="327"/>
        <end position="424"/>
    </location>
</feature>
<feature type="region of interest" description="Disordered" evidence="6">
    <location>
        <begin position="1273"/>
        <end position="1296"/>
    </location>
</feature>
<keyword evidence="1" id="KW-0723">Serine/threonine-protein kinase</keyword>
<dbReference type="Gene3D" id="2.120.10.80">
    <property type="entry name" value="Kelch-type beta propeller"/>
    <property type="match status" value="2"/>
</dbReference>
<keyword evidence="5" id="KW-0175">Coiled coil</keyword>
<sequence length="1451" mass="165223">MKSDHLSYQDKMRELEVKKEKKIQVAETWKNYQLQNIMNTFAAELQQFNDEYDEETQHLKEKMVGMLNDRQKRISEEKDSLRLTDGESKPLRPRRRPAQKEQPKTQKKPTLVVDWVWQMIYNIIDKPHQKTKKLFHPLPFHQEQEQEEASNEFHQTIDVELCGPRSCRKGLFCISDSSTAICRPNLQAKQLIEFNITVDGAWTECAQFKGSLKNLTNKKVRRITLHAAGLELFKANSIWNAKFYDDALELMLPDFQDGILPEQIYTFGLATITTINQQPQQQQQQQQGSSLRNRSQSLLVDQHVANKDDLSSNLSPTTKRRITFALLNNNNSNSNNNSDDGSPPTPLKERLSTTTMSSDSNKTSPSHSPIPFDPLLSNINDTNNMISNTNKDDSNQQQHEQQQEDGDEETSEEQEEEEQEEQVILKTSSTTIATNKNLKGRLLNWILSPFVFVFSMISGPPKRILGNTIPISYYYLFVSAVVVFIVHGLHVTFKQSIPLPVWFAATFYLFMYIDNHVYSISSHGRGISTNNQSSSSLSSSSSSTLSVETKNNNNNSNNKENNHHHQQEMSDNNKDLSIKEKIRVYEEATHSMNQKPTNRMTPNGKHHNRSHSGGSSTTASLSANSLTHYLPPHLQQQHQLLMQQHQLLQQQQQQISQQQQSLQQQQQQTQTQQQQQQMQQTTQLSHFQPDFINTVPNLPTFASFSSFSSFDDGRDSSGSFYRTRPYDNHRRSLPPGYYNQYLNYNLNYKNNHLNHQHNKDRSNKLDDRGGGGGDNDTDPSVVGSFDDLNGASDGSDDNNNHDSDGDDTIVKETKEELSELENIKKVKSNITHFTKLSSNLEEKLDWQLSPFTISPPRCSNSIAVYGMSLVSIGGEGIKDINSIVQFIDADKGLSTTPKVTGGKIAPESIYLHDMCRIGNKFYLYGGMVGGKMSNKVYVITIIDDSTVHWSQPRINSYSPSPRIGHTLTRYGNRFILFGGFDGEKILNDTHLLDPETMTWSTLAATGNPPSERYGHSSTILGEKLIVFGGSNRTKDLNDINILQLDSYEWIQPIVQGSEIPPERSFHAATRVGRNLIVVGGKRENVTHRDIWTLSYKMLWTKVTGIQITPHSHHALIKNGSNLYILGGKGQGGNILDDIWFVNTTNLPISSSVTMINYPDIKIEKEIGKGHFSKVLRGVWKGKDVAVKKLNLLKDKPKEEMMNEFKAEVELLGSLQHPNLVNCYGYCVNPMCIVMEFLPTGNLFDLIHSRENKMDSTLLLQFAFDIARGMQHLHSRSMKTKNEKKKRKKKKEEGRKKKMKKIFQSTKILIRVYHLDIIHRDLKSSNLLLDKHFNIKIADLGIARETSFTQTMTTIGTVAWTAPEILRHDSYNQKADVYSYAIVLWELLTGEEPYAGIPPMNAGILVASKELRPELPDNCDPNWKKLVVWCWQEDQNKRPSFTDITKYLTNTF</sequence>
<feature type="compositionally biased region" description="Low complexity" evidence="6">
    <location>
        <begin position="611"/>
        <end position="620"/>
    </location>
</feature>
<feature type="region of interest" description="Disordered" evidence="6">
    <location>
        <begin position="589"/>
        <end position="620"/>
    </location>
</feature>
<feature type="compositionally biased region" description="Basic and acidic residues" evidence="6">
    <location>
        <begin position="560"/>
        <end position="576"/>
    </location>
</feature>
<feature type="compositionally biased region" description="Polar residues" evidence="6">
    <location>
        <begin position="352"/>
        <end position="367"/>
    </location>
</feature>
<dbReference type="PANTHER" id="PTHR44329">
    <property type="entry name" value="SERINE/THREONINE-PROTEIN KINASE TNNI3K-RELATED"/>
    <property type="match status" value="1"/>
</dbReference>
<dbReference type="InterPro" id="IPR000719">
    <property type="entry name" value="Prot_kinase_dom"/>
</dbReference>
<dbReference type="InterPro" id="IPR011009">
    <property type="entry name" value="Kinase-like_dom_sf"/>
</dbReference>
<feature type="compositionally biased region" description="Basic and acidic residues" evidence="6">
    <location>
        <begin position="798"/>
        <end position="807"/>
    </location>
</feature>
<feature type="transmembrane region" description="Helical" evidence="7">
    <location>
        <begin position="471"/>
        <end position="489"/>
    </location>
</feature>
<evidence type="ECO:0000256" key="3">
    <source>
        <dbReference type="ARBA" id="ARBA00022840"/>
    </source>
</evidence>
<dbReference type="Proteomes" id="UP000007797">
    <property type="component" value="Unassembled WGS sequence"/>
</dbReference>
<feature type="compositionally biased region" description="Basic and acidic residues" evidence="6">
    <location>
        <begin position="757"/>
        <end position="769"/>
    </location>
</feature>
<feature type="compositionally biased region" description="Low complexity" evidence="6">
    <location>
        <begin position="529"/>
        <end position="559"/>
    </location>
</feature>
<dbReference type="GO" id="GO:0005524">
    <property type="term" value="F:ATP binding"/>
    <property type="evidence" value="ECO:0007669"/>
    <property type="project" value="UniProtKB-UniRule"/>
</dbReference>
<dbReference type="SUPFAM" id="SSF117281">
    <property type="entry name" value="Kelch motif"/>
    <property type="match status" value="1"/>
</dbReference>
<feature type="region of interest" description="Disordered" evidence="6">
    <location>
        <begin position="529"/>
        <end position="576"/>
    </location>
</feature>
<keyword evidence="2 4" id="KW-0547">Nucleotide-binding</keyword>
<dbReference type="SUPFAM" id="SSF56112">
    <property type="entry name" value="Protein kinase-like (PK-like)"/>
    <property type="match status" value="1"/>
</dbReference>
<name>F4QBV9_CACFS</name>
<dbReference type="SMART" id="SM01063">
    <property type="entry name" value="CBM49"/>
    <property type="match status" value="1"/>
</dbReference>
<reference evidence="10" key="1">
    <citation type="journal article" date="2011" name="Genome Res.">
        <title>Phylogeny-wide analysis of social amoeba genomes highlights ancient origins for complex intercellular communication.</title>
        <authorList>
            <person name="Heidel A.J."/>
            <person name="Lawal H.M."/>
            <person name="Felder M."/>
            <person name="Schilde C."/>
            <person name="Helps N.R."/>
            <person name="Tunggal B."/>
            <person name="Rivero F."/>
            <person name="John U."/>
            <person name="Schleicher M."/>
            <person name="Eichinger L."/>
            <person name="Platzer M."/>
            <person name="Noegel A.A."/>
            <person name="Schaap P."/>
            <person name="Gloeckner G."/>
        </authorList>
    </citation>
    <scope>NUCLEOTIDE SEQUENCE [LARGE SCALE GENOMIC DNA]</scope>
    <source>
        <strain evidence="10">SH3</strain>
    </source>
</reference>
<evidence type="ECO:0000313" key="9">
    <source>
        <dbReference type="EMBL" id="EGG14697.1"/>
    </source>
</evidence>
<evidence type="ECO:0000256" key="2">
    <source>
        <dbReference type="ARBA" id="ARBA00022741"/>
    </source>
</evidence>
<feature type="transmembrane region" description="Helical" evidence="7">
    <location>
        <begin position="442"/>
        <end position="459"/>
    </location>
</feature>
<dbReference type="InterPro" id="IPR051681">
    <property type="entry name" value="Ser/Thr_Kinases-Pseudokinases"/>
</dbReference>
<protein>
    <submittedName>
        <fullName evidence="9">Kelch repeat-containing protein</fullName>
    </submittedName>
</protein>
<dbReference type="KEGG" id="dfa:DFA_10955"/>
<feature type="region of interest" description="Disordered" evidence="6">
    <location>
        <begin position="71"/>
        <end position="107"/>
    </location>
</feature>
<gene>
    <name evidence="9" type="ORF">DFA_10955</name>
</gene>
<dbReference type="InterPro" id="IPR008271">
    <property type="entry name" value="Ser/Thr_kinase_AS"/>
</dbReference>
<dbReference type="PROSITE" id="PS00108">
    <property type="entry name" value="PROTEIN_KINASE_ST"/>
    <property type="match status" value="1"/>
</dbReference>
<evidence type="ECO:0000256" key="1">
    <source>
        <dbReference type="ARBA" id="ARBA00022527"/>
    </source>
</evidence>
<feature type="region of interest" description="Disordered" evidence="6">
    <location>
        <begin position="707"/>
        <end position="735"/>
    </location>
</feature>
<feature type="coiled-coil region" evidence="5">
    <location>
        <begin position="645"/>
        <end position="675"/>
    </location>
</feature>
<dbReference type="InterPro" id="IPR019028">
    <property type="entry name" value="CBM_49"/>
</dbReference>
<keyword evidence="3 4" id="KW-0067">ATP-binding</keyword>
<feature type="compositionally biased region" description="Low complexity" evidence="6">
    <location>
        <begin position="328"/>
        <end position="338"/>
    </location>
</feature>
<dbReference type="GeneID" id="14866569"/>
<dbReference type="InterPro" id="IPR017441">
    <property type="entry name" value="Protein_kinase_ATP_BS"/>
</dbReference>
<dbReference type="OMA" id="NITHFTK"/>
<dbReference type="SMART" id="SM00220">
    <property type="entry name" value="S_TKc"/>
    <property type="match status" value="1"/>
</dbReference>
<dbReference type="InterPro" id="IPR001245">
    <property type="entry name" value="Ser-Thr/Tyr_kinase_cat_dom"/>
</dbReference>
<dbReference type="SUPFAM" id="SSF81995">
    <property type="entry name" value="beta-sandwich domain of Sec23/24"/>
    <property type="match status" value="1"/>
</dbReference>